<evidence type="ECO:0000313" key="2">
    <source>
        <dbReference type="Proteomes" id="UP000215914"/>
    </source>
</evidence>
<dbReference type="Gramene" id="mRNA:HanXRQr2_Chr04g0165961">
    <property type="protein sequence ID" value="CDS:HanXRQr2_Chr04g0165961.1"/>
    <property type="gene ID" value="HanXRQr2_Chr04g0165961"/>
</dbReference>
<dbReference type="EMBL" id="MNCJ02000319">
    <property type="protein sequence ID" value="KAF5810141.1"/>
    <property type="molecule type" value="Genomic_DNA"/>
</dbReference>
<dbReference type="AlphaFoldDB" id="A0A9K3NRR9"/>
<accession>A0A9K3NRR9</accession>
<name>A0A9K3NRR9_HELAN</name>
<organism evidence="1 2">
    <name type="scientific">Helianthus annuus</name>
    <name type="common">Common sunflower</name>
    <dbReference type="NCBI Taxonomy" id="4232"/>
    <lineage>
        <taxon>Eukaryota</taxon>
        <taxon>Viridiplantae</taxon>
        <taxon>Streptophyta</taxon>
        <taxon>Embryophyta</taxon>
        <taxon>Tracheophyta</taxon>
        <taxon>Spermatophyta</taxon>
        <taxon>Magnoliopsida</taxon>
        <taxon>eudicotyledons</taxon>
        <taxon>Gunneridae</taxon>
        <taxon>Pentapetalae</taxon>
        <taxon>asterids</taxon>
        <taxon>campanulids</taxon>
        <taxon>Asterales</taxon>
        <taxon>Asteraceae</taxon>
        <taxon>Asteroideae</taxon>
        <taxon>Heliantheae alliance</taxon>
        <taxon>Heliantheae</taxon>
        <taxon>Helianthus</taxon>
    </lineage>
</organism>
<reference evidence="1" key="2">
    <citation type="submission" date="2020-06" db="EMBL/GenBank/DDBJ databases">
        <title>Helianthus annuus Genome sequencing and assembly Release 2.</title>
        <authorList>
            <person name="Gouzy J."/>
            <person name="Langlade N."/>
            <person name="Munos S."/>
        </authorList>
    </citation>
    <scope>NUCLEOTIDE SEQUENCE</scope>
    <source>
        <tissue evidence="1">Leaves</tissue>
    </source>
</reference>
<comment type="caution">
    <text evidence="1">The sequence shown here is derived from an EMBL/GenBank/DDBJ whole genome shotgun (WGS) entry which is preliminary data.</text>
</comment>
<dbReference type="Proteomes" id="UP000215914">
    <property type="component" value="Unassembled WGS sequence"/>
</dbReference>
<keyword evidence="2" id="KW-1185">Reference proteome</keyword>
<reference evidence="1" key="1">
    <citation type="journal article" date="2017" name="Nature">
        <title>The sunflower genome provides insights into oil metabolism, flowering and Asterid evolution.</title>
        <authorList>
            <person name="Badouin H."/>
            <person name="Gouzy J."/>
            <person name="Grassa C.J."/>
            <person name="Murat F."/>
            <person name="Staton S.E."/>
            <person name="Cottret L."/>
            <person name="Lelandais-Briere C."/>
            <person name="Owens G.L."/>
            <person name="Carrere S."/>
            <person name="Mayjonade B."/>
            <person name="Legrand L."/>
            <person name="Gill N."/>
            <person name="Kane N.C."/>
            <person name="Bowers J.E."/>
            <person name="Hubner S."/>
            <person name="Bellec A."/>
            <person name="Berard A."/>
            <person name="Berges H."/>
            <person name="Blanchet N."/>
            <person name="Boniface M.C."/>
            <person name="Brunel D."/>
            <person name="Catrice O."/>
            <person name="Chaidir N."/>
            <person name="Claudel C."/>
            <person name="Donnadieu C."/>
            <person name="Faraut T."/>
            <person name="Fievet G."/>
            <person name="Helmstetter N."/>
            <person name="King M."/>
            <person name="Knapp S.J."/>
            <person name="Lai Z."/>
            <person name="Le Paslier M.C."/>
            <person name="Lippi Y."/>
            <person name="Lorenzon L."/>
            <person name="Mandel J.R."/>
            <person name="Marage G."/>
            <person name="Marchand G."/>
            <person name="Marquand E."/>
            <person name="Bret-Mestries E."/>
            <person name="Morien E."/>
            <person name="Nambeesan S."/>
            <person name="Nguyen T."/>
            <person name="Pegot-Espagnet P."/>
            <person name="Pouilly N."/>
            <person name="Raftis F."/>
            <person name="Sallet E."/>
            <person name="Schiex T."/>
            <person name="Thomas J."/>
            <person name="Vandecasteele C."/>
            <person name="Vares D."/>
            <person name="Vear F."/>
            <person name="Vautrin S."/>
            <person name="Crespi M."/>
            <person name="Mangin B."/>
            <person name="Burke J.M."/>
            <person name="Salse J."/>
            <person name="Munos S."/>
            <person name="Vincourt P."/>
            <person name="Rieseberg L.H."/>
            <person name="Langlade N.B."/>
        </authorList>
    </citation>
    <scope>NUCLEOTIDE SEQUENCE</scope>
    <source>
        <tissue evidence="1">Leaves</tissue>
    </source>
</reference>
<gene>
    <name evidence="1" type="ORF">HanXRQr2_Chr04g0165961</name>
</gene>
<evidence type="ECO:0000313" key="1">
    <source>
        <dbReference type="EMBL" id="KAF5810141.1"/>
    </source>
</evidence>
<protein>
    <submittedName>
        <fullName evidence="1">Uncharacterized protein</fullName>
    </submittedName>
</protein>
<proteinExistence type="predicted"/>
<sequence length="69" mass="8002">MAVEFTQCLEVINSTTFMTEKDKWCWSRDASGTFSTLGLGREMARSSGTQEEYKHVWLNWASIKINFFV</sequence>